<feature type="transmembrane region" description="Helical" evidence="6">
    <location>
        <begin position="453"/>
        <end position="475"/>
    </location>
</feature>
<dbReference type="PANTHER" id="PTHR21716">
    <property type="entry name" value="TRANSMEMBRANE PROTEIN"/>
    <property type="match status" value="1"/>
</dbReference>
<sequence length="656" mass="72627">MRSSIGSNPPALNLKNLLHDAPAPTLTQAQASITISTLSVCLGNLTTIFIIGTLYLNYLIFLPHLPVLLVSYVMSSVLRRHKSYILILLKGLDEDEETKSSTITVFLLKHMSNLHKYASLQSCRNILISQPYLLFISITCFKLSANYFFKEFLIFGLTASIIIISSFSFFKVKISAIYHYRYFFTDDSFSTFLSLSFMLSAVLFTVTVLTTQCVYEMALTVKHVSNFLHEEIGGDVAKNVDDAFKHGRVLLEDNYVQLNESYPYVVNFIETFQMSGETDSFDTDLNPTKPWNISAIMDINFTEVKESVLSIAKNVNTTQLKEYSNYGHIGTAAFASSVAASLKTIGFVVEALSGGVVKVIIFVSFLLVVLGMNMDPLEKLFADLSPHPGGEKAATKVNSTLGAVLLLPFDMAACHSCVFYFNLFIFRQRFPFVAVLLSFLQAVAPVLPANLIILPWVVGLLLNGRYIVAVILFLVTAKTISHLDEKLYEKNVTLVSPLITSLSLLLGYRAFGIQGVLMGPCLVCVGMLCYAGIKGMGQSDGDRGGEGGSVVGEVLRDVFTPRKSSRSVTSNMVRYSSQSFSFPETVTYSLECGRESFRMCHDRTLTYEEWFSHVKKVTKANKPVAKIMTTGSSQNNVVVTDCRTIQDGETLNVILN</sequence>
<keyword evidence="8" id="KW-1185">Reference proteome</keyword>
<evidence type="ECO:0000313" key="8">
    <source>
        <dbReference type="Proteomes" id="UP001165085"/>
    </source>
</evidence>
<feature type="transmembrane region" description="Helical" evidence="6">
    <location>
        <begin position="192"/>
        <end position="215"/>
    </location>
</feature>
<dbReference type="InterPro" id="IPR002549">
    <property type="entry name" value="AI-2E-like"/>
</dbReference>
<protein>
    <recommendedName>
        <fullName evidence="9">Transmembrane protein</fullName>
    </recommendedName>
</protein>
<evidence type="ECO:0000313" key="7">
    <source>
        <dbReference type="EMBL" id="GMH72729.1"/>
    </source>
</evidence>
<dbReference type="Proteomes" id="UP001165085">
    <property type="component" value="Unassembled WGS sequence"/>
</dbReference>
<gene>
    <name evidence="7" type="ORF">TrST_g12116</name>
</gene>
<reference evidence="8" key="1">
    <citation type="journal article" date="2023" name="Commun. Biol.">
        <title>Genome analysis of Parmales, the sister group of diatoms, reveals the evolutionary specialization of diatoms from phago-mixotrophs to photoautotrophs.</title>
        <authorList>
            <person name="Ban H."/>
            <person name="Sato S."/>
            <person name="Yoshikawa S."/>
            <person name="Yamada K."/>
            <person name="Nakamura Y."/>
            <person name="Ichinomiya M."/>
            <person name="Sato N."/>
            <person name="Blanc-Mathieu R."/>
            <person name="Endo H."/>
            <person name="Kuwata A."/>
            <person name="Ogata H."/>
        </authorList>
    </citation>
    <scope>NUCLEOTIDE SEQUENCE [LARGE SCALE GENOMIC DNA]</scope>
    <source>
        <strain evidence="8">NIES 3701</strain>
    </source>
</reference>
<accession>A0A9W7AQV0</accession>
<evidence type="ECO:0000256" key="6">
    <source>
        <dbReference type="SAM" id="Phobius"/>
    </source>
</evidence>
<feature type="transmembrane region" description="Helical" evidence="6">
    <location>
        <begin position="430"/>
        <end position="447"/>
    </location>
</feature>
<keyword evidence="3 6" id="KW-0812">Transmembrane</keyword>
<organism evidence="7 8">
    <name type="scientific">Triparma strigata</name>
    <dbReference type="NCBI Taxonomy" id="1606541"/>
    <lineage>
        <taxon>Eukaryota</taxon>
        <taxon>Sar</taxon>
        <taxon>Stramenopiles</taxon>
        <taxon>Ochrophyta</taxon>
        <taxon>Bolidophyceae</taxon>
        <taxon>Parmales</taxon>
        <taxon>Triparmaceae</taxon>
        <taxon>Triparma</taxon>
    </lineage>
</organism>
<evidence type="ECO:0008006" key="9">
    <source>
        <dbReference type="Google" id="ProtNLM"/>
    </source>
</evidence>
<comment type="similarity">
    <text evidence="2">Belongs to the autoinducer-2 exporter (AI-2E) (TC 2.A.86) family.</text>
</comment>
<evidence type="ECO:0000256" key="3">
    <source>
        <dbReference type="ARBA" id="ARBA00022692"/>
    </source>
</evidence>
<dbReference type="EMBL" id="BRXY01000159">
    <property type="protein sequence ID" value="GMH72729.1"/>
    <property type="molecule type" value="Genomic_DNA"/>
</dbReference>
<dbReference type="PANTHER" id="PTHR21716:SF4">
    <property type="entry name" value="TRANSMEMBRANE PROTEIN 245"/>
    <property type="match status" value="1"/>
</dbReference>
<evidence type="ECO:0000256" key="4">
    <source>
        <dbReference type="ARBA" id="ARBA00022989"/>
    </source>
</evidence>
<comment type="caution">
    <text evidence="7">The sequence shown here is derived from an EMBL/GenBank/DDBJ whole genome shotgun (WGS) entry which is preliminary data.</text>
</comment>
<dbReference type="Pfam" id="PF01594">
    <property type="entry name" value="AI-2E_transport"/>
    <property type="match status" value="1"/>
</dbReference>
<dbReference type="GO" id="GO:0016020">
    <property type="term" value="C:membrane"/>
    <property type="evidence" value="ECO:0007669"/>
    <property type="project" value="UniProtKB-SubCell"/>
</dbReference>
<name>A0A9W7AQV0_9STRA</name>
<proteinExistence type="inferred from homology"/>
<evidence type="ECO:0000256" key="5">
    <source>
        <dbReference type="ARBA" id="ARBA00023136"/>
    </source>
</evidence>
<dbReference type="OrthoDB" id="5970161at2759"/>
<feature type="transmembrane region" description="Helical" evidence="6">
    <location>
        <begin position="401"/>
        <end position="423"/>
    </location>
</feature>
<keyword evidence="4 6" id="KW-1133">Transmembrane helix</keyword>
<feature type="transmembrane region" description="Helical" evidence="6">
    <location>
        <begin position="347"/>
        <end position="370"/>
    </location>
</feature>
<feature type="transmembrane region" description="Helical" evidence="6">
    <location>
        <begin position="58"/>
        <end position="78"/>
    </location>
</feature>
<dbReference type="AlphaFoldDB" id="A0A9W7AQV0"/>
<evidence type="ECO:0000256" key="1">
    <source>
        <dbReference type="ARBA" id="ARBA00004141"/>
    </source>
</evidence>
<evidence type="ECO:0000256" key="2">
    <source>
        <dbReference type="ARBA" id="ARBA00009773"/>
    </source>
</evidence>
<comment type="subcellular location">
    <subcellularLocation>
        <location evidence="1">Membrane</location>
        <topology evidence="1">Multi-pass membrane protein</topology>
    </subcellularLocation>
</comment>
<keyword evidence="5 6" id="KW-0472">Membrane</keyword>
<feature type="transmembrane region" description="Helical" evidence="6">
    <location>
        <begin position="152"/>
        <end position="172"/>
    </location>
</feature>
<feature type="transmembrane region" description="Helical" evidence="6">
    <location>
        <begin position="487"/>
        <end position="506"/>
    </location>
</feature>
<feature type="transmembrane region" description="Helical" evidence="6">
    <location>
        <begin position="512"/>
        <end position="533"/>
    </location>
</feature>